<evidence type="ECO:0000256" key="2">
    <source>
        <dbReference type="ARBA" id="ARBA00022737"/>
    </source>
</evidence>
<gene>
    <name evidence="7" type="ORF">C0Q70_05534</name>
</gene>
<protein>
    <submittedName>
        <fullName evidence="7">Uncharacterized protein</fullName>
    </submittedName>
</protein>
<dbReference type="PANTHER" id="PTHR46304:SF1">
    <property type="entry name" value="GENERAL TRANSCRIPTION FACTOR II-I REPEAT DOMAIN-CONTAINING PROTEIN 1"/>
    <property type="match status" value="1"/>
</dbReference>
<sequence length="391" mass="43757">MMMMMHDDDAPYCPAHDEADCIRSYLEFLSRGRKEYAALPPEEKKKLSKEAATLAFPKTMEEKQLFMKQLERQFKEVARVLLRVGAVFYFEVEIDKINYTAAHDNLPRHVFAKTPPLKTPSKITHLRQCVQKVFNDSYGRALGKEDCHSPFPYKKHRLAPVVTVTGMPDGVPFKHPSNYGASKLKKILANKALIKMELIAPSATEVIHSSVETDIFMASDRASGVENTMAQDIVAQEPSPCAAEVIHSSVETDIFMASDRASGVENTMAQDIVAQEPSPCAAEVIHSSVETDMEEAPTNPLQLSTVMKKSAKQHQQSREKSQRTGFRSLWTAAEILVVQQHFSQELAGLKPVARSSIDSFLAQQTVVKRTATALGNYLLRNRKKIRPNDQQ</sequence>
<reference evidence="7 8" key="1">
    <citation type="submission" date="2018-04" db="EMBL/GenBank/DDBJ databases">
        <title>The genome of golden apple snail Pomacea canaliculata provides insight into stress tolerance and invasive adaptation.</title>
        <authorList>
            <person name="Liu C."/>
            <person name="Liu B."/>
            <person name="Ren Y."/>
            <person name="Zhang Y."/>
            <person name="Wang H."/>
            <person name="Li S."/>
            <person name="Jiang F."/>
            <person name="Yin L."/>
            <person name="Zhang G."/>
            <person name="Qian W."/>
            <person name="Fan W."/>
        </authorList>
    </citation>
    <scope>NUCLEOTIDE SEQUENCE [LARGE SCALE GENOMIC DNA]</scope>
    <source>
        <strain evidence="7">SZHN2017</strain>
        <tissue evidence="7">Muscle</tissue>
    </source>
</reference>
<dbReference type="GO" id="GO:0003677">
    <property type="term" value="F:DNA binding"/>
    <property type="evidence" value="ECO:0007669"/>
    <property type="project" value="UniProtKB-KW"/>
</dbReference>
<dbReference type="Pfam" id="PF02946">
    <property type="entry name" value="GTF2I"/>
    <property type="match status" value="1"/>
</dbReference>
<organism evidence="7 8">
    <name type="scientific">Pomacea canaliculata</name>
    <name type="common">Golden apple snail</name>
    <dbReference type="NCBI Taxonomy" id="400727"/>
    <lineage>
        <taxon>Eukaryota</taxon>
        <taxon>Metazoa</taxon>
        <taxon>Spiralia</taxon>
        <taxon>Lophotrochozoa</taxon>
        <taxon>Mollusca</taxon>
        <taxon>Gastropoda</taxon>
        <taxon>Caenogastropoda</taxon>
        <taxon>Architaenioglossa</taxon>
        <taxon>Ampullarioidea</taxon>
        <taxon>Ampullariidae</taxon>
        <taxon>Pomacea</taxon>
    </lineage>
</organism>
<dbReference type="OrthoDB" id="9213034at2759"/>
<keyword evidence="4" id="KW-0238">DNA-binding</keyword>
<dbReference type="InterPro" id="IPR036647">
    <property type="entry name" value="GTF2I-like_rpt_sf"/>
</dbReference>
<evidence type="ECO:0000256" key="4">
    <source>
        <dbReference type="ARBA" id="ARBA00023125"/>
    </source>
</evidence>
<keyword evidence="6" id="KW-0539">Nucleus</keyword>
<dbReference type="STRING" id="400727.A0A2T7PLF8"/>
<dbReference type="PANTHER" id="PTHR46304">
    <property type="entry name" value="GENERAL TRANSCRIPTION FACTOR II-I REPEAT DOMAIN-CONTAINING PROTEIN 1"/>
    <property type="match status" value="1"/>
</dbReference>
<dbReference type="InterPro" id="IPR004212">
    <property type="entry name" value="GTF2I"/>
</dbReference>
<comment type="caution">
    <text evidence="7">The sequence shown here is derived from an EMBL/GenBank/DDBJ whole genome shotgun (WGS) entry which is preliminary data.</text>
</comment>
<dbReference type="GO" id="GO:0005634">
    <property type="term" value="C:nucleus"/>
    <property type="evidence" value="ECO:0007669"/>
    <property type="project" value="UniProtKB-SubCell"/>
</dbReference>
<keyword evidence="3" id="KW-0805">Transcription regulation</keyword>
<dbReference type="EMBL" id="PZQS01000003">
    <property type="protein sequence ID" value="PVD34265.1"/>
    <property type="molecule type" value="Genomic_DNA"/>
</dbReference>
<comment type="subcellular location">
    <subcellularLocation>
        <location evidence="1">Nucleus</location>
    </subcellularLocation>
</comment>
<name>A0A2T7PLF8_POMCA</name>
<evidence type="ECO:0000256" key="1">
    <source>
        <dbReference type="ARBA" id="ARBA00004123"/>
    </source>
</evidence>
<dbReference type="PROSITE" id="PS51139">
    <property type="entry name" value="GTF2I"/>
    <property type="match status" value="1"/>
</dbReference>
<dbReference type="AlphaFoldDB" id="A0A2T7PLF8"/>
<keyword evidence="8" id="KW-1185">Reference proteome</keyword>
<keyword evidence="5" id="KW-0804">Transcription</keyword>
<keyword evidence="2" id="KW-0677">Repeat</keyword>
<dbReference type="GO" id="GO:0003700">
    <property type="term" value="F:DNA-binding transcription factor activity"/>
    <property type="evidence" value="ECO:0007669"/>
    <property type="project" value="TreeGrafter"/>
</dbReference>
<dbReference type="SUPFAM" id="SSF117773">
    <property type="entry name" value="GTF2I-like repeat"/>
    <property type="match status" value="1"/>
</dbReference>
<dbReference type="Gene3D" id="3.90.1460.10">
    <property type="entry name" value="GTF2I-like"/>
    <property type="match status" value="1"/>
</dbReference>
<evidence type="ECO:0000256" key="5">
    <source>
        <dbReference type="ARBA" id="ARBA00023163"/>
    </source>
</evidence>
<evidence type="ECO:0000256" key="6">
    <source>
        <dbReference type="ARBA" id="ARBA00023242"/>
    </source>
</evidence>
<proteinExistence type="predicted"/>
<evidence type="ECO:0000313" key="7">
    <source>
        <dbReference type="EMBL" id="PVD34265.1"/>
    </source>
</evidence>
<evidence type="ECO:0000313" key="8">
    <source>
        <dbReference type="Proteomes" id="UP000245119"/>
    </source>
</evidence>
<dbReference type="Proteomes" id="UP000245119">
    <property type="component" value="Linkage Group LG3"/>
</dbReference>
<evidence type="ECO:0000256" key="3">
    <source>
        <dbReference type="ARBA" id="ARBA00023015"/>
    </source>
</evidence>
<accession>A0A2T7PLF8</accession>